<reference evidence="4" key="1">
    <citation type="submission" date="2020-10" db="EMBL/GenBank/DDBJ databases">
        <authorList>
            <person name="Gilroy R."/>
        </authorList>
    </citation>
    <scope>NUCLEOTIDE SEQUENCE</scope>
    <source>
        <strain evidence="4">B1-16210</strain>
    </source>
</reference>
<accession>A0A940DDJ3</accession>
<feature type="compositionally biased region" description="Basic and acidic residues" evidence="2">
    <location>
        <begin position="314"/>
        <end position="328"/>
    </location>
</feature>
<keyword evidence="3" id="KW-0812">Transmembrane</keyword>
<dbReference type="EMBL" id="JADINE010000031">
    <property type="protein sequence ID" value="MBO8407301.1"/>
    <property type="molecule type" value="Genomic_DNA"/>
</dbReference>
<name>A0A940DDJ3_9PROT</name>
<reference evidence="4" key="2">
    <citation type="journal article" date="2021" name="PeerJ">
        <title>Extensive microbial diversity within the chicken gut microbiome revealed by metagenomics and culture.</title>
        <authorList>
            <person name="Gilroy R."/>
            <person name="Ravi A."/>
            <person name="Getino M."/>
            <person name="Pursley I."/>
            <person name="Horton D.L."/>
            <person name="Alikhan N.F."/>
            <person name="Baker D."/>
            <person name="Gharbi K."/>
            <person name="Hall N."/>
            <person name="Watson M."/>
            <person name="Adriaenssens E.M."/>
            <person name="Foster-Nyarko E."/>
            <person name="Jarju S."/>
            <person name="Secka A."/>
            <person name="Antonio M."/>
            <person name="Oren A."/>
            <person name="Chaudhuri R.R."/>
            <person name="La Ragione R."/>
            <person name="Hildebrand F."/>
            <person name="Pallen M.J."/>
        </authorList>
    </citation>
    <scope>NUCLEOTIDE SEQUENCE</scope>
    <source>
        <strain evidence="4">B1-16210</strain>
    </source>
</reference>
<gene>
    <name evidence="4" type="ORF">IAC77_02470</name>
</gene>
<organism evidence="4 5">
    <name type="scientific">Candidatus Enterousia excrementavium</name>
    <dbReference type="NCBI Taxonomy" id="2840789"/>
    <lineage>
        <taxon>Bacteria</taxon>
        <taxon>Pseudomonadati</taxon>
        <taxon>Pseudomonadota</taxon>
        <taxon>Alphaproteobacteria</taxon>
        <taxon>Candidatus Enterousia</taxon>
    </lineage>
</organism>
<feature type="coiled-coil region" evidence="1">
    <location>
        <begin position="120"/>
        <end position="215"/>
    </location>
</feature>
<keyword evidence="1" id="KW-0175">Coiled coil</keyword>
<feature type="transmembrane region" description="Helical" evidence="3">
    <location>
        <begin position="530"/>
        <end position="550"/>
    </location>
</feature>
<evidence type="ECO:0000313" key="4">
    <source>
        <dbReference type="EMBL" id="MBO8407301.1"/>
    </source>
</evidence>
<keyword evidence="3" id="KW-0472">Membrane</keyword>
<evidence type="ECO:0000313" key="5">
    <source>
        <dbReference type="Proteomes" id="UP000721442"/>
    </source>
</evidence>
<evidence type="ECO:0000256" key="1">
    <source>
        <dbReference type="SAM" id="Coils"/>
    </source>
</evidence>
<feature type="region of interest" description="Disordered" evidence="2">
    <location>
        <begin position="588"/>
        <end position="611"/>
    </location>
</feature>
<evidence type="ECO:0000256" key="2">
    <source>
        <dbReference type="SAM" id="MobiDB-lite"/>
    </source>
</evidence>
<comment type="caution">
    <text evidence="4">The sequence shown here is derived from an EMBL/GenBank/DDBJ whole genome shotgun (WGS) entry which is preliminary data.</text>
</comment>
<dbReference type="Proteomes" id="UP000721442">
    <property type="component" value="Unassembled WGS sequence"/>
</dbReference>
<dbReference type="AlphaFoldDB" id="A0A940DDJ3"/>
<feature type="region of interest" description="Disordered" evidence="2">
    <location>
        <begin position="296"/>
        <end position="328"/>
    </location>
</feature>
<keyword evidence="3" id="KW-1133">Transmembrane helix</keyword>
<sequence>MDNSVLTFKEYNIGGNVLRAYYDADEKLVFVLDSTVDDRKPNALLVINPVGDRKWDDILANDYGVDLETVRPKKNNKYQKLDIEYSGLAEYDNLINAYENGDDLTAALIELAAFREDSVRRAANERLATAELSAERARETITRARESIDELQAKLRTLRAQLAQQKKKIGREPTKQSASKILRTDAQIDATGEKLRRAKKRLANAQRRLIVADEDAEIAREILSRGAAERAPVAGAIMPQSQPSVTTTYNISYDDADETDKTDDVVDTDESLHYSTEIAAPVRTDVVATDATDDNHVARMPDDADEYEDSTDVTEYKNEEPKAENMADETVKNDNDEVQPLLDENPEILDEDIAFKPIAFGVSSPVESDDTQQQNAEMYDSVIDEKPLSFTPPVSNNATAGDQAAPINVRPVTDMPEQAATSQSGAPVLDTITSVDVSVPQDNGTAQLDSELMAGISQPKDVAAPMPSPVAEPAPVAPAAPVQDAAPAVAENAQPVPPAATAQNAAAVRPVSPITGNAQPTNPAPRKPTLVYYILLILLIALSVFALWLYQKNTSDQAPDLTTTVTEQQSQNATSKVDESLLPQAAVPQAEVQPTDVQVAEPAPVAEPEPVVEPEPVAVPEPVVEPEPEPEVPDVVVLEPEQTESADIVIESVSVAAPAPVAEPEPVVIETEEEILANKPAYNVSQNENMFVADEEYDTETLRNANMVAVDTTGPSVVSAPTTQNATSGALSGVYSSDDYVPQSVTSMVWEEEVETPLADVPTCPDGTAPDINGCCSGEVYTDMGEMGFNCCPQSGGDCFPPLI</sequence>
<proteinExistence type="predicted"/>
<feature type="compositionally biased region" description="Acidic residues" evidence="2">
    <location>
        <begin position="303"/>
        <end position="312"/>
    </location>
</feature>
<evidence type="ECO:0000256" key="3">
    <source>
        <dbReference type="SAM" id="Phobius"/>
    </source>
</evidence>
<protein>
    <submittedName>
        <fullName evidence="4">Uncharacterized protein</fullName>
    </submittedName>
</protein>